<name>A0A0A9DJF2_ARUDO</name>
<reference evidence="1" key="1">
    <citation type="submission" date="2014-09" db="EMBL/GenBank/DDBJ databases">
        <authorList>
            <person name="Magalhaes I.L.F."/>
            <person name="Oliveira U."/>
            <person name="Santos F.R."/>
            <person name="Vidigal T.H.D.A."/>
            <person name="Brescovit A.D."/>
            <person name="Santos A.J."/>
        </authorList>
    </citation>
    <scope>NUCLEOTIDE SEQUENCE</scope>
    <source>
        <tissue evidence="1">Shoot tissue taken approximately 20 cm above the soil surface</tissue>
    </source>
</reference>
<accession>A0A0A9DJF2</accession>
<dbReference type="AlphaFoldDB" id="A0A0A9DJF2"/>
<organism evidence="1">
    <name type="scientific">Arundo donax</name>
    <name type="common">Giant reed</name>
    <name type="synonym">Donax arundinaceus</name>
    <dbReference type="NCBI Taxonomy" id="35708"/>
    <lineage>
        <taxon>Eukaryota</taxon>
        <taxon>Viridiplantae</taxon>
        <taxon>Streptophyta</taxon>
        <taxon>Embryophyta</taxon>
        <taxon>Tracheophyta</taxon>
        <taxon>Spermatophyta</taxon>
        <taxon>Magnoliopsida</taxon>
        <taxon>Liliopsida</taxon>
        <taxon>Poales</taxon>
        <taxon>Poaceae</taxon>
        <taxon>PACMAD clade</taxon>
        <taxon>Arundinoideae</taxon>
        <taxon>Arundineae</taxon>
        <taxon>Arundo</taxon>
    </lineage>
</organism>
<evidence type="ECO:0000313" key="1">
    <source>
        <dbReference type="EMBL" id="JAD88684.1"/>
    </source>
</evidence>
<proteinExistence type="predicted"/>
<dbReference type="EMBL" id="GBRH01209211">
    <property type="protein sequence ID" value="JAD88684.1"/>
    <property type="molecule type" value="Transcribed_RNA"/>
</dbReference>
<reference evidence="1" key="2">
    <citation type="journal article" date="2015" name="Data Brief">
        <title>Shoot transcriptome of the giant reed, Arundo donax.</title>
        <authorList>
            <person name="Barrero R.A."/>
            <person name="Guerrero F.D."/>
            <person name="Moolhuijzen P."/>
            <person name="Goolsby J.A."/>
            <person name="Tidwell J."/>
            <person name="Bellgard S.E."/>
            <person name="Bellgard M.I."/>
        </authorList>
    </citation>
    <scope>NUCLEOTIDE SEQUENCE</scope>
    <source>
        <tissue evidence="1">Shoot tissue taken approximately 20 cm above the soil surface</tissue>
    </source>
</reference>
<protein>
    <submittedName>
        <fullName evidence="1">Uncharacterized protein</fullName>
    </submittedName>
</protein>
<sequence>MICWCGWPCCDATATPPSPIPTAAYCAAAWWWWWYGGGAATKGAKAAGPM</sequence>